<dbReference type="PROSITE" id="PS50118">
    <property type="entry name" value="HMG_BOX_2"/>
    <property type="match status" value="1"/>
</dbReference>
<proteinExistence type="predicted"/>
<reference evidence="4 5" key="1">
    <citation type="submission" date="2016-06" db="EMBL/GenBank/DDBJ databases">
        <title>The Draft Genome Sequence and Annotation of the Desert Woodrat Neotoma lepida.</title>
        <authorList>
            <person name="Campbell M."/>
            <person name="Oakeson K.F."/>
            <person name="Yandell M."/>
            <person name="Halpert J.R."/>
            <person name="Dearing D."/>
        </authorList>
    </citation>
    <scope>NUCLEOTIDE SEQUENCE [LARGE SCALE GENOMIC DNA]</scope>
    <source>
        <strain evidence="4">417</strain>
        <tissue evidence="4">Liver</tissue>
    </source>
</reference>
<dbReference type="Proteomes" id="UP000092124">
    <property type="component" value="Unassembled WGS sequence"/>
</dbReference>
<evidence type="ECO:0000313" key="4">
    <source>
        <dbReference type="EMBL" id="OBS78289.1"/>
    </source>
</evidence>
<protein>
    <recommendedName>
        <fullName evidence="3">HMG box domain-containing protein</fullName>
    </recommendedName>
</protein>
<evidence type="ECO:0000256" key="1">
    <source>
        <dbReference type="ARBA" id="ARBA00023242"/>
    </source>
</evidence>
<evidence type="ECO:0000256" key="2">
    <source>
        <dbReference type="PROSITE-ProRule" id="PRU00267"/>
    </source>
</evidence>
<feature type="domain" description="HMG box" evidence="3">
    <location>
        <begin position="1"/>
        <end position="62"/>
    </location>
</feature>
<dbReference type="InterPro" id="IPR036910">
    <property type="entry name" value="HMG_box_dom_sf"/>
</dbReference>
<dbReference type="Gene3D" id="1.10.30.10">
    <property type="entry name" value="High mobility group box domain"/>
    <property type="match status" value="1"/>
</dbReference>
<gene>
    <name evidence="4" type="ORF">A6R68_19325</name>
</gene>
<name>A0A1A6HJ95_NEOLE</name>
<dbReference type="STRING" id="56216.A0A1A6HJ95"/>
<evidence type="ECO:0000259" key="3">
    <source>
        <dbReference type="PROSITE" id="PS50118"/>
    </source>
</evidence>
<evidence type="ECO:0000313" key="5">
    <source>
        <dbReference type="Proteomes" id="UP000092124"/>
    </source>
</evidence>
<dbReference type="SUPFAM" id="SSF47095">
    <property type="entry name" value="HMG-box"/>
    <property type="match status" value="1"/>
</dbReference>
<keyword evidence="2" id="KW-0238">DNA-binding</keyword>
<dbReference type="GO" id="GO:0005634">
    <property type="term" value="C:nucleus"/>
    <property type="evidence" value="ECO:0007669"/>
    <property type="project" value="UniProtKB-UniRule"/>
</dbReference>
<dbReference type="InterPro" id="IPR009071">
    <property type="entry name" value="HMG_box_dom"/>
</dbReference>
<keyword evidence="5" id="KW-1185">Reference proteome</keyword>
<feature type="DNA-binding region" description="HMG box" evidence="2">
    <location>
        <begin position="1"/>
        <end position="62"/>
    </location>
</feature>
<dbReference type="PRINTS" id="PR00886">
    <property type="entry name" value="HIGHMOBLTY12"/>
</dbReference>
<dbReference type="GO" id="GO:0003677">
    <property type="term" value="F:DNA binding"/>
    <property type="evidence" value="ECO:0007669"/>
    <property type="project" value="UniProtKB-UniRule"/>
</dbReference>
<dbReference type="EMBL" id="LZPO01027461">
    <property type="protein sequence ID" value="OBS78289.1"/>
    <property type="molecule type" value="Genomic_DNA"/>
</dbReference>
<accession>A0A1A6HJ95</accession>
<dbReference type="AlphaFoldDB" id="A0A1A6HJ95"/>
<organism evidence="4 5">
    <name type="scientific">Neotoma lepida</name>
    <name type="common">Desert woodrat</name>
    <dbReference type="NCBI Taxonomy" id="56216"/>
    <lineage>
        <taxon>Eukaryota</taxon>
        <taxon>Metazoa</taxon>
        <taxon>Chordata</taxon>
        <taxon>Craniata</taxon>
        <taxon>Vertebrata</taxon>
        <taxon>Euteleostomi</taxon>
        <taxon>Mammalia</taxon>
        <taxon>Eutheria</taxon>
        <taxon>Euarchontoglires</taxon>
        <taxon>Glires</taxon>
        <taxon>Rodentia</taxon>
        <taxon>Myomorpha</taxon>
        <taxon>Muroidea</taxon>
        <taxon>Cricetidae</taxon>
        <taxon>Neotominae</taxon>
        <taxon>Neotoma</taxon>
    </lineage>
</organism>
<keyword evidence="1 2" id="KW-0539">Nucleus</keyword>
<sequence>MTGWFAICKREKSLRLDLLPAKLQHPRVGNTARKLGEMWSEQSAKDKPPHEQKAAELKEKYELQDIARLAEGKSDARKKGPDWKQR</sequence>
<dbReference type="OrthoDB" id="1919336at2759"/>
<comment type="caution">
    <text evidence="4">The sequence shown here is derived from an EMBL/GenBank/DDBJ whole genome shotgun (WGS) entry which is preliminary data.</text>
</comment>